<feature type="transmembrane region" description="Helical" evidence="1">
    <location>
        <begin position="90"/>
        <end position="110"/>
    </location>
</feature>
<feature type="transmembrane region" description="Helical" evidence="1">
    <location>
        <begin position="468"/>
        <end position="488"/>
    </location>
</feature>
<feature type="domain" description="VanZ-like" evidence="2">
    <location>
        <begin position="31"/>
        <end position="131"/>
    </location>
</feature>
<accession>A0A178LX28</accession>
<dbReference type="Proteomes" id="UP000078287">
    <property type="component" value="Unassembled WGS sequence"/>
</dbReference>
<dbReference type="EMBL" id="LWQS01000103">
    <property type="protein sequence ID" value="OAN38221.1"/>
    <property type="molecule type" value="Genomic_DNA"/>
</dbReference>
<keyword evidence="4" id="KW-1185">Reference proteome</keyword>
<proteinExistence type="predicted"/>
<name>A0A178LX28_9CHLR</name>
<organism evidence="3 4">
    <name type="scientific">Chloroflexus islandicus</name>
    <dbReference type="NCBI Taxonomy" id="1707952"/>
    <lineage>
        <taxon>Bacteria</taxon>
        <taxon>Bacillati</taxon>
        <taxon>Chloroflexota</taxon>
        <taxon>Chloroflexia</taxon>
        <taxon>Chloroflexales</taxon>
        <taxon>Chloroflexineae</taxon>
        <taxon>Chloroflexaceae</taxon>
        <taxon>Chloroflexus</taxon>
    </lineage>
</organism>
<evidence type="ECO:0000259" key="2">
    <source>
        <dbReference type="Pfam" id="PF04892"/>
    </source>
</evidence>
<evidence type="ECO:0000313" key="4">
    <source>
        <dbReference type="Proteomes" id="UP000078287"/>
    </source>
</evidence>
<dbReference type="NCBIfam" id="NF037970">
    <property type="entry name" value="vanZ_1"/>
    <property type="match status" value="1"/>
</dbReference>
<feature type="transmembrane region" description="Helical" evidence="1">
    <location>
        <begin position="441"/>
        <end position="462"/>
    </location>
</feature>
<feature type="transmembrane region" description="Helical" evidence="1">
    <location>
        <begin position="156"/>
        <end position="179"/>
    </location>
</feature>
<evidence type="ECO:0000313" key="3">
    <source>
        <dbReference type="EMBL" id="OAN38221.1"/>
    </source>
</evidence>
<keyword evidence="1" id="KW-0812">Transmembrane</keyword>
<dbReference type="AlphaFoldDB" id="A0A178LX28"/>
<keyword evidence="1" id="KW-0472">Membrane</keyword>
<dbReference type="Pfam" id="PF04892">
    <property type="entry name" value="VanZ"/>
    <property type="match status" value="1"/>
</dbReference>
<dbReference type="OrthoDB" id="139828at2"/>
<reference evidence="3 4" key="1">
    <citation type="submission" date="2016-04" db="EMBL/GenBank/DDBJ databases">
        <title>Chloroflexus islandicus sp. nov., a thermophilic filamentous anoxygenic phototrophic bacterium from geyser Strokkur (Iceland).</title>
        <authorList>
            <person name="Gaisin V.A."/>
            <person name="Kalashnikov A.M."/>
            <person name="Sukhacheva M.V."/>
            <person name="Grouzdev D.S."/>
            <person name="Ivanov T.M."/>
            <person name="Kuznetsov B."/>
            <person name="Gorlenko V.M."/>
        </authorList>
    </citation>
    <scope>NUCLEOTIDE SEQUENCE [LARGE SCALE GENOMIC DNA]</scope>
    <source>
        <strain evidence="4">isl-2</strain>
    </source>
</reference>
<dbReference type="InterPro" id="IPR006976">
    <property type="entry name" value="VanZ-like"/>
</dbReference>
<protein>
    <submittedName>
        <fullName evidence="3">Teicoplanin resistance protein VanZ</fullName>
    </submittedName>
</protein>
<evidence type="ECO:0000256" key="1">
    <source>
        <dbReference type="SAM" id="Phobius"/>
    </source>
</evidence>
<dbReference type="STRING" id="1707952.A6A03_04850"/>
<comment type="caution">
    <text evidence="3">The sequence shown here is derived from an EMBL/GenBank/DDBJ whole genome shotgun (WGS) entry which is preliminary data.</text>
</comment>
<gene>
    <name evidence="3" type="ORF">A6A03_04850</name>
</gene>
<sequence length="498" mass="53178">MSRLLDRRQQYVSLRRGVALLLPVLALIFALTLYPFAFSDSLPPQPALTLITGLSHVFDMLQNVLLFTPLGIALHWLLAGMGAGRRGQMVGALLVAGGLALAIEVAQLFIPGRTAALVDVLANAGGAALGSGRLAQPVAPVVDRMAGWCLAVVRQTPAALAGVGLIGWLLVAGGLLAYWQQATLPSNWSERYALQIGAASDGRRFWPGYAGFVALYDHAFTAAKARATLTPAAALAAQPLFAYDLTQFPPALDGPFAHSLAAQGKPAFTAEGVGVGYQRWLASSEPLAGVAAAVAQARAFTLVAQLAPREPERVAEGLMVNVGREIDSHNISLIQSGRDLLVRIRLPLTRPLNDRPALRFTEVFRDAKPRVVAFSYDGVTARLFVDGQPHRQTYTFGPGEVAVNRWLPVQAHQIGGWTVALAATLSAPLALVGAPWRGRRWWLFLLALAGPLIIGYAPWLVIPQPLSGAMALAAALTLLCGILLMVWFTRPFRSRSVA</sequence>
<feature type="transmembrane region" description="Helical" evidence="1">
    <location>
        <begin position="20"/>
        <end position="37"/>
    </location>
</feature>
<keyword evidence="1" id="KW-1133">Transmembrane helix</keyword>
<feature type="transmembrane region" description="Helical" evidence="1">
    <location>
        <begin position="57"/>
        <end position="78"/>
    </location>
</feature>
<dbReference type="RefSeq" id="WP_066791169.1">
    <property type="nucleotide sequence ID" value="NZ_LWQS01000103.1"/>
</dbReference>